<organism evidence="5 6">
    <name type="scientific">Cerrena zonata</name>
    <dbReference type="NCBI Taxonomy" id="2478898"/>
    <lineage>
        <taxon>Eukaryota</taxon>
        <taxon>Fungi</taxon>
        <taxon>Dikarya</taxon>
        <taxon>Basidiomycota</taxon>
        <taxon>Agaricomycotina</taxon>
        <taxon>Agaricomycetes</taxon>
        <taxon>Polyporales</taxon>
        <taxon>Cerrenaceae</taxon>
        <taxon>Cerrena</taxon>
    </lineage>
</organism>
<dbReference type="SUPFAM" id="SSF48403">
    <property type="entry name" value="Ankyrin repeat"/>
    <property type="match status" value="1"/>
</dbReference>
<keyword evidence="1" id="KW-0677">Repeat</keyword>
<protein>
    <submittedName>
        <fullName evidence="5">Uncharacterized protein</fullName>
    </submittedName>
</protein>
<dbReference type="Proteomes" id="UP001385951">
    <property type="component" value="Unassembled WGS sequence"/>
</dbReference>
<dbReference type="InterPro" id="IPR036770">
    <property type="entry name" value="Ankyrin_rpt-contain_sf"/>
</dbReference>
<dbReference type="SMART" id="SM00248">
    <property type="entry name" value="ANK"/>
    <property type="match status" value="2"/>
</dbReference>
<dbReference type="GO" id="GO:0085020">
    <property type="term" value="P:protein K6-linked ubiquitination"/>
    <property type="evidence" value="ECO:0007669"/>
    <property type="project" value="TreeGrafter"/>
</dbReference>
<proteinExistence type="predicted"/>
<evidence type="ECO:0000256" key="3">
    <source>
        <dbReference type="PROSITE-ProRule" id="PRU00023"/>
    </source>
</evidence>
<dbReference type="PROSITE" id="PS50088">
    <property type="entry name" value="ANK_REPEAT"/>
    <property type="match status" value="1"/>
</dbReference>
<dbReference type="EMBL" id="JASBNA010000006">
    <property type="protein sequence ID" value="KAK7690772.1"/>
    <property type="molecule type" value="Genomic_DNA"/>
</dbReference>
<dbReference type="Pfam" id="PF12796">
    <property type="entry name" value="Ank_2"/>
    <property type="match status" value="1"/>
</dbReference>
<dbReference type="PROSITE" id="PS50297">
    <property type="entry name" value="ANK_REP_REGION"/>
    <property type="match status" value="1"/>
</dbReference>
<name>A0AAW0GE83_9APHY</name>
<dbReference type="PANTHER" id="PTHR24171:SF8">
    <property type="entry name" value="BRCA1-ASSOCIATED RING DOMAIN PROTEIN 1"/>
    <property type="match status" value="1"/>
</dbReference>
<dbReference type="Gene3D" id="1.25.40.20">
    <property type="entry name" value="Ankyrin repeat-containing domain"/>
    <property type="match status" value="1"/>
</dbReference>
<evidence type="ECO:0000256" key="4">
    <source>
        <dbReference type="SAM" id="MobiDB-lite"/>
    </source>
</evidence>
<dbReference type="PANTHER" id="PTHR24171">
    <property type="entry name" value="ANKYRIN REPEAT DOMAIN-CONTAINING PROTEIN 39-RELATED"/>
    <property type="match status" value="1"/>
</dbReference>
<reference evidence="5 6" key="1">
    <citation type="submission" date="2022-09" db="EMBL/GenBank/DDBJ databases">
        <authorList>
            <person name="Palmer J.M."/>
        </authorList>
    </citation>
    <scope>NUCLEOTIDE SEQUENCE [LARGE SCALE GENOMIC DNA]</scope>
    <source>
        <strain evidence="5 6">DSM 7382</strain>
    </source>
</reference>
<evidence type="ECO:0000256" key="1">
    <source>
        <dbReference type="ARBA" id="ARBA00022737"/>
    </source>
</evidence>
<comment type="caution">
    <text evidence="5">The sequence shown here is derived from an EMBL/GenBank/DDBJ whole genome shotgun (WGS) entry which is preliminary data.</text>
</comment>
<gene>
    <name evidence="5" type="ORF">QCA50_005871</name>
</gene>
<dbReference type="InterPro" id="IPR002110">
    <property type="entry name" value="Ankyrin_rpt"/>
</dbReference>
<evidence type="ECO:0000256" key="2">
    <source>
        <dbReference type="ARBA" id="ARBA00023043"/>
    </source>
</evidence>
<evidence type="ECO:0000313" key="5">
    <source>
        <dbReference type="EMBL" id="KAK7690772.1"/>
    </source>
</evidence>
<feature type="repeat" description="ANK" evidence="3">
    <location>
        <begin position="55"/>
        <end position="81"/>
    </location>
</feature>
<evidence type="ECO:0000313" key="6">
    <source>
        <dbReference type="Proteomes" id="UP001385951"/>
    </source>
</evidence>
<keyword evidence="6" id="KW-1185">Reference proteome</keyword>
<dbReference type="AlphaFoldDB" id="A0AAW0GE83"/>
<feature type="region of interest" description="Disordered" evidence="4">
    <location>
        <begin position="185"/>
        <end position="205"/>
    </location>
</feature>
<keyword evidence="2 3" id="KW-0040">ANK repeat</keyword>
<dbReference type="GO" id="GO:0004842">
    <property type="term" value="F:ubiquitin-protein transferase activity"/>
    <property type="evidence" value="ECO:0007669"/>
    <property type="project" value="TreeGrafter"/>
</dbReference>
<accession>A0AAW0GE83</accession>
<sequence length="219" mass="24475">MPVPTRVQPEKNIWIAAGDGDLDRVRELIEQQCMRSIRFTQEGHHSPSGNDITRHAAASYGHIHVLEYLVSKGGNVNVTDNDDDTPLYVVENIETARWLVEHGAIVQRINHEGLSPASALTEDFPEVASYLESLETTPSNASNPTSQNTTSLLNASQLPSQHAQNQASEELTSELMERVQHIMERAEAEGRDPEEELRQGSWEDGVGGDAYWVWIEYDE</sequence>